<name>A0A182FV07_ANOAL</name>
<dbReference type="Proteomes" id="UP000069272">
    <property type="component" value="Chromosome 3R"/>
</dbReference>
<sequence>MFYQKRLTAIWPATSISFIQTFAQLELKTQSQFHSDQRSSLHLYVRQRLGLHRALPGHHEATLFVARYQLTVRFQIGGDGFKDFLLRIHYRIGNAREALNVYQITRHRALGWCQYLHLFRCRGTHDHRFRQNATHFGRFQVTEGHHHAILHLLDRHELDQTGNDGTWVRLAAIDLLHVQTVGIGMPGYFHDPSNAHIQSADIDRWFFSRCCCCRLLPFTGRFLFFRFFLLGLFVFVGLFRCLCGFSGRCFAWFLFHLRLRCCPCCWWRSCLGFHHYRSRPGSCTYFFWGRHRDLYLALCNLQVDQLLPVGFNLRA</sequence>
<dbReference type="AlphaFoldDB" id="A0A182FV07"/>
<reference evidence="1" key="2">
    <citation type="submission" date="2022-08" db="UniProtKB">
        <authorList>
            <consortium name="EnsemblMetazoa"/>
        </authorList>
    </citation>
    <scope>IDENTIFICATION</scope>
    <source>
        <strain evidence="1">STECLA/ALBI9_A</strain>
    </source>
</reference>
<accession>A0A182FV07</accession>
<protein>
    <submittedName>
        <fullName evidence="1">Uncharacterized protein</fullName>
    </submittedName>
</protein>
<keyword evidence="2" id="KW-1185">Reference proteome</keyword>
<organism evidence="1 2">
    <name type="scientific">Anopheles albimanus</name>
    <name type="common">New world malaria mosquito</name>
    <dbReference type="NCBI Taxonomy" id="7167"/>
    <lineage>
        <taxon>Eukaryota</taxon>
        <taxon>Metazoa</taxon>
        <taxon>Ecdysozoa</taxon>
        <taxon>Arthropoda</taxon>
        <taxon>Hexapoda</taxon>
        <taxon>Insecta</taxon>
        <taxon>Pterygota</taxon>
        <taxon>Neoptera</taxon>
        <taxon>Endopterygota</taxon>
        <taxon>Diptera</taxon>
        <taxon>Nematocera</taxon>
        <taxon>Culicoidea</taxon>
        <taxon>Culicidae</taxon>
        <taxon>Anophelinae</taxon>
        <taxon>Anopheles</taxon>
    </lineage>
</organism>
<dbReference type="EnsemblMetazoa" id="AALB010392-RA">
    <property type="protein sequence ID" value="AALB010392-PA"/>
    <property type="gene ID" value="AALB010392"/>
</dbReference>
<proteinExistence type="predicted"/>
<evidence type="ECO:0000313" key="1">
    <source>
        <dbReference type="EnsemblMetazoa" id="AALB010392-PA"/>
    </source>
</evidence>
<evidence type="ECO:0000313" key="2">
    <source>
        <dbReference type="Proteomes" id="UP000069272"/>
    </source>
</evidence>
<reference evidence="1 2" key="1">
    <citation type="journal article" date="2017" name="G3 (Bethesda)">
        <title>The Physical Genome Mapping of Anopheles albimanus Corrected Scaffold Misassemblies and Identified Interarm Rearrangements in Genus Anopheles.</title>
        <authorList>
            <person name="Artemov G.N."/>
            <person name="Peery A.N."/>
            <person name="Jiang X."/>
            <person name="Tu Z."/>
            <person name="Stegniy V.N."/>
            <person name="Sharakhova M.V."/>
            <person name="Sharakhov I.V."/>
        </authorList>
    </citation>
    <scope>NUCLEOTIDE SEQUENCE [LARGE SCALE GENOMIC DNA]</scope>
    <source>
        <strain evidence="1 2">ALBI9_A</strain>
    </source>
</reference>